<proteinExistence type="predicted"/>
<feature type="region of interest" description="Disordered" evidence="1">
    <location>
        <begin position="337"/>
        <end position="363"/>
    </location>
</feature>
<sequence>MPRGSRAPPRDPMRSTSPRTTAELETEFLNLDGEEEVLLGRERDGDATVASSETHRARPEPPNGIPGEGDARRSPADYELFFGADERPAPTGSRGGSSKAAHLGNAELAGGAAATSASGASGGAAIADNAYGALGGRRLRPRHDSERADAASHRADAREPLPAAGWHTGPASATTDGGSSAAHRDSSRRHLNPALPYAYHGEPDTDSSHTLRKRRRRKTPLELHIECSECGGDNAHKPICTACRQRHHRMMQQSDDRNCQWGEHCRICSRRKQRRGGGGGAANGAPSTSGGAALQTASVTDDALDGDLSAAAAAAASLLHPDDAAYADAEFAELHATGSSHSGDISAVASTRRRGGRRPATDTVVKHEHCRDCKTNQVCAACRQRHSRMMKNHNRVCQWGGVCRLCQGERGRREVFAEEQQPEATASAAPTRRADYRPGNTAAAAEPWRNVDRNALYSAEQPLEEDEAPVSEIMAAATARLASNTTEHR</sequence>
<feature type="compositionally biased region" description="Low complexity" evidence="1">
    <location>
        <begin position="283"/>
        <end position="292"/>
    </location>
</feature>
<dbReference type="EMBL" id="JANCYW010000006">
    <property type="protein sequence ID" value="KAK4535794.1"/>
    <property type="molecule type" value="Genomic_DNA"/>
</dbReference>
<dbReference type="AlphaFoldDB" id="A0AAV9IU68"/>
<feature type="compositionally biased region" description="Basic and acidic residues" evidence="1">
    <location>
        <begin position="142"/>
        <end position="159"/>
    </location>
</feature>
<evidence type="ECO:0000256" key="1">
    <source>
        <dbReference type="SAM" id="MobiDB-lite"/>
    </source>
</evidence>
<feature type="region of interest" description="Disordered" evidence="1">
    <location>
        <begin position="136"/>
        <end position="217"/>
    </location>
</feature>
<evidence type="ECO:0000313" key="2">
    <source>
        <dbReference type="EMBL" id="KAK4535794.1"/>
    </source>
</evidence>
<accession>A0AAV9IU68</accession>
<feature type="region of interest" description="Disordered" evidence="1">
    <location>
        <begin position="1"/>
        <end position="101"/>
    </location>
</feature>
<reference evidence="2 3" key="1">
    <citation type="submission" date="2022-07" db="EMBL/GenBank/DDBJ databases">
        <title>Genome-wide signatures of adaptation to extreme environments.</title>
        <authorList>
            <person name="Cho C.H."/>
            <person name="Yoon H.S."/>
        </authorList>
    </citation>
    <scope>NUCLEOTIDE SEQUENCE [LARGE SCALE GENOMIC DNA]</scope>
    <source>
        <strain evidence="2 3">DBV 063 E5</strain>
    </source>
</reference>
<feature type="compositionally biased region" description="Low complexity" evidence="1">
    <location>
        <begin position="168"/>
        <end position="181"/>
    </location>
</feature>
<feature type="region of interest" description="Disordered" evidence="1">
    <location>
        <begin position="272"/>
        <end position="292"/>
    </location>
</feature>
<protein>
    <submittedName>
        <fullName evidence="2">Uncharacterized protein</fullName>
    </submittedName>
</protein>
<organism evidence="2 3">
    <name type="scientific">Cyanidium caldarium</name>
    <name type="common">Red alga</name>
    <dbReference type="NCBI Taxonomy" id="2771"/>
    <lineage>
        <taxon>Eukaryota</taxon>
        <taxon>Rhodophyta</taxon>
        <taxon>Bangiophyceae</taxon>
        <taxon>Cyanidiales</taxon>
        <taxon>Cyanidiaceae</taxon>
        <taxon>Cyanidium</taxon>
    </lineage>
</organism>
<keyword evidence="3" id="KW-1185">Reference proteome</keyword>
<feature type="region of interest" description="Disordered" evidence="1">
    <location>
        <begin position="417"/>
        <end position="471"/>
    </location>
</feature>
<gene>
    <name evidence="2" type="ORF">CDCA_CDCA06G1819</name>
</gene>
<name>A0AAV9IU68_CYACA</name>
<comment type="caution">
    <text evidence="2">The sequence shown here is derived from an EMBL/GenBank/DDBJ whole genome shotgun (WGS) entry which is preliminary data.</text>
</comment>
<dbReference type="Proteomes" id="UP001301350">
    <property type="component" value="Unassembled WGS sequence"/>
</dbReference>
<evidence type="ECO:0000313" key="3">
    <source>
        <dbReference type="Proteomes" id="UP001301350"/>
    </source>
</evidence>